<gene>
    <name evidence="2" type="ORF">METZ01_LOCUS353023</name>
</gene>
<protein>
    <recommendedName>
        <fullName evidence="1">tRNA-guanine(15) transglycosylase-like domain-containing protein</fullName>
    </recommendedName>
</protein>
<sequence length="57" mass="6221">MKSVFTIKFSDKNTSARTGILHTDHGDIPTPCFFPVGTYGAVKTQSSEEIFDLPSTV</sequence>
<dbReference type="InterPro" id="IPR002616">
    <property type="entry name" value="tRNA_ribo_trans-like"/>
</dbReference>
<dbReference type="SUPFAM" id="SSF51713">
    <property type="entry name" value="tRNA-guanine transglycosylase"/>
    <property type="match status" value="1"/>
</dbReference>
<dbReference type="Gene3D" id="3.20.20.105">
    <property type="entry name" value="Queuine tRNA-ribosyltransferase-like"/>
    <property type="match status" value="1"/>
</dbReference>
<proteinExistence type="predicted"/>
<feature type="domain" description="tRNA-guanine(15) transglycosylase-like" evidence="1">
    <location>
        <begin position="14"/>
        <end position="51"/>
    </location>
</feature>
<dbReference type="Pfam" id="PF01702">
    <property type="entry name" value="TGT"/>
    <property type="match status" value="1"/>
</dbReference>
<dbReference type="EMBL" id="UINC01123595">
    <property type="protein sequence ID" value="SVD00169.1"/>
    <property type="molecule type" value="Genomic_DNA"/>
</dbReference>
<feature type="non-terminal residue" evidence="2">
    <location>
        <position position="57"/>
    </location>
</feature>
<dbReference type="InterPro" id="IPR036511">
    <property type="entry name" value="TGT-like_sf"/>
</dbReference>
<evidence type="ECO:0000259" key="1">
    <source>
        <dbReference type="Pfam" id="PF01702"/>
    </source>
</evidence>
<evidence type="ECO:0000313" key="2">
    <source>
        <dbReference type="EMBL" id="SVD00169.1"/>
    </source>
</evidence>
<accession>A0A382RR61</accession>
<dbReference type="GO" id="GO:0006400">
    <property type="term" value="P:tRNA modification"/>
    <property type="evidence" value="ECO:0007669"/>
    <property type="project" value="InterPro"/>
</dbReference>
<reference evidence="2" key="1">
    <citation type="submission" date="2018-05" db="EMBL/GenBank/DDBJ databases">
        <authorList>
            <person name="Lanie J.A."/>
            <person name="Ng W.-L."/>
            <person name="Kazmierczak K.M."/>
            <person name="Andrzejewski T.M."/>
            <person name="Davidsen T.M."/>
            <person name="Wayne K.J."/>
            <person name="Tettelin H."/>
            <person name="Glass J.I."/>
            <person name="Rusch D."/>
            <person name="Podicherti R."/>
            <person name="Tsui H.-C.T."/>
            <person name="Winkler M.E."/>
        </authorList>
    </citation>
    <scope>NUCLEOTIDE SEQUENCE</scope>
</reference>
<name>A0A382RR61_9ZZZZ</name>
<organism evidence="2">
    <name type="scientific">marine metagenome</name>
    <dbReference type="NCBI Taxonomy" id="408172"/>
    <lineage>
        <taxon>unclassified sequences</taxon>
        <taxon>metagenomes</taxon>
        <taxon>ecological metagenomes</taxon>
    </lineage>
</organism>
<dbReference type="AlphaFoldDB" id="A0A382RR61"/>